<organism evidence="1 2">
    <name type="scientific">Clostridium gelidum</name>
    <dbReference type="NCBI Taxonomy" id="704125"/>
    <lineage>
        <taxon>Bacteria</taxon>
        <taxon>Bacillati</taxon>
        <taxon>Bacillota</taxon>
        <taxon>Clostridia</taxon>
        <taxon>Eubacteriales</taxon>
        <taxon>Clostridiaceae</taxon>
        <taxon>Clostridium</taxon>
    </lineage>
</organism>
<dbReference type="RefSeq" id="WP_224033375.1">
    <property type="nucleotide sequence ID" value="NZ_AP024849.1"/>
</dbReference>
<evidence type="ECO:0000313" key="1">
    <source>
        <dbReference type="EMBL" id="BCZ46980.1"/>
    </source>
</evidence>
<dbReference type="Proteomes" id="UP000824633">
    <property type="component" value="Chromosome"/>
</dbReference>
<protein>
    <submittedName>
        <fullName evidence="1">Uncharacterized protein</fullName>
    </submittedName>
</protein>
<gene>
    <name evidence="1" type="ORF">psyc5s11_30470</name>
</gene>
<dbReference type="EMBL" id="AP024849">
    <property type="protein sequence ID" value="BCZ46980.1"/>
    <property type="molecule type" value="Genomic_DNA"/>
</dbReference>
<evidence type="ECO:0000313" key="2">
    <source>
        <dbReference type="Proteomes" id="UP000824633"/>
    </source>
</evidence>
<reference evidence="2" key="1">
    <citation type="submission" date="2021-07" db="EMBL/GenBank/DDBJ databases">
        <title>Complete genome sequencing of a Clostridium isolate.</title>
        <authorList>
            <person name="Ueki A."/>
            <person name="Tonouchi A."/>
        </authorList>
    </citation>
    <scope>NUCLEOTIDE SEQUENCE [LARGE SCALE GENOMIC DNA]</scope>
    <source>
        <strain evidence="2">C5S11</strain>
    </source>
</reference>
<sequence length="234" mass="26716">MDNKSKELLVGLLKAGISDIPLVGGLLNEVCFEIRGRIAQKRVNDFTNSFIAYISELGLNIDENVMTSEEFNDIYISILKHVIETKCEHKLKIFREILKSNTINPCESNFKETFLELVKKLDYIEIEILKIYKDTGVEGNIGVPEGNDIFVSSRKSRSCKEVITENIKESNAELTALEIEGKYEFYICDLISKSLLIDTKTTGNIYGDLKKDAFTMLYITYFGKEFMKFIQADI</sequence>
<proteinExistence type="predicted"/>
<name>A0ABN6IXX2_9CLOT</name>
<keyword evidence="2" id="KW-1185">Reference proteome</keyword>
<accession>A0ABN6IXX2</accession>